<dbReference type="GO" id="GO:0019646">
    <property type="term" value="P:aerobic electron transport chain"/>
    <property type="evidence" value="ECO:0007669"/>
    <property type="project" value="InterPro"/>
</dbReference>
<dbReference type="Pfam" id="PF01654">
    <property type="entry name" value="Cyt_bd_oxida_I"/>
    <property type="match status" value="1"/>
</dbReference>
<feature type="transmembrane region" description="Helical" evidence="12">
    <location>
        <begin position="137"/>
        <end position="164"/>
    </location>
</feature>
<keyword evidence="9 12" id="KW-1133">Transmembrane helix</keyword>
<dbReference type="Proteomes" id="UP000502196">
    <property type="component" value="Chromosome"/>
</dbReference>
<organism evidence="13 14">
    <name type="scientific">Kyrpidia spormannii</name>
    <dbReference type="NCBI Taxonomy" id="2055160"/>
    <lineage>
        <taxon>Bacteria</taxon>
        <taxon>Bacillati</taxon>
        <taxon>Bacillota</taxon>
        <taxon>Bacilli</taxon>
        <taxon>Bacillales</taxon>
        <taxon>Alicyclobacillaceae</taxon>
        <taxon>Kyrpidia</taxon>
    </lineage>
</organism>
<evidence type="ECO:0000256" key="1">
    <source>
        <dbReference type="ARBA" id="ARBA00004651"/>
    </source>
</evidence>
<comment type="subcellular location">
    <subcellularLocation>
        <location evidence="1">Cell membrane</location>
        <topology evidence="1">Multi-pass membrane protein</topology>
    </subcellularLocation>
</comment>
<keyword evidence="3" id="KW-0813">Transport</keyword>
<evidence type="ECO:0000313" key="14">
    <source>
        <dbReference type="Proteomes" id="UP000502196"/>
    </source>
</evidence>
<dbReference type="GO" id="GO:0005886">
    <property type="term" value="C:plasma membrane"/>
    <property type="evidence" value="ECO:0007669"/>
    <property type="project" value="UniProtKB-SubCell"/>
</dbReference>
<evidence type="ECO:0000256" key="5">
    <source>
        <dbReference type="ARBA" id="ARBA00022617"/>
    </source>
</evidence>
<feature type="transmembrane region" description="Helical" evidence="12">
    <location>
        <begin position="295"/>
        <end position="316"/>
    </location>
</feature>
<protein>
    <recommendedName>
        <fullName evidence="15">Cytochrome c class I</fullName>
    </recommendedName>
</protein>
<evidence type="ECO:0000256" key="7">
    <source>
        <dbReference type="ARBA" id="ARBA00022723"/>
    </source>
</evidence>
<evidence type="ECO:0000256" key="10">
    <source>
        <dbReference type="ARBA" id="ARBA00023004"/>
    </source>
</evidence>
<reference evidence="13 14" key="1">
    <citation type="submission" date="2020-04" db="EMBL/GenBank/DDBJ databases">
        <authorList>
            <person name="Hogendoorn C."/>
        </authorList>
    </citation>
    <scope>NUCLEOTIDE SEQUENCE [LARGE SCALE GENOMIC DNA]</scope>
    <source>
        <strain evidence="13">COOX1</strain>
    </source>
</reference>
<sequence length="371" mass="39910">MMSPVPHDLPISIPGSIPFFTVLLVVGFVLHIVFVLLTVSGAVMSVVTEAVGHAKKDGRYLELAQRVLTATSVNKSLAVVLGVAPLLLVGVLYTRFFYPPTVILGGTWLSVIWLLILGFLLLYAYKFSWERLQARPGVHLLLGVLGTIPFLVVPMIFVVVMGLMRRPDLWMQTHSFVQAMFYPTVWPRYLHFMAATAVFGGLLPIWIAWRQERKAPREKGGVTRTSPEASVVGLETAAAAEAQTGGGLEGALDSRWATGYGLRWTGVALLIEVVLGLVVLFTMPGSVRGHFLGGSAFSTLGFAVGAAAVAAALGVVYSARRHPRPGRVLRNLGIALFVVVLAMATVRLQIRDVEISPYTAASQPSGQTAGP</sequence>
<evidence type="ECO:0000256" key="3">
    <source>
        <dbReference type="ARBA" id="ARBA00022448"/>
    </source>
</evidence>
<dbReference type="GO" id="GO:0046872">
    <property type="term" value="F:metal ion binding"/>
    <property type="evidence" value="ECO:0007669"/>
    <property type="project" value="UniProtKB-KW"/>
</dbReference>
<keyword evidence="11 12" id="KW-0472">Membrane</keyword>
<evidence type="ECO:0000256" key="2">
    <source>
        <dbReference type="ARBA" id="ARBA00009819"/>
    </source>
</evidence>
<evidence type="ECO:0000256" key="8">
    <source>
        <dbReference type="ARBA" id="ARBA00022982"/>
    </source>
</evidence>
<feature type="transmembrane region" description="Helical" evidence="12">
    <location>
        <begin position="102"/>
        <end position="125"/>
    </location>
</feature>
<comment type="similarity">
    <text evidence="2">Belongs to the cytochrome ubiquinol oxidase subunit 1 family.</text>
</comment>
<keyword evidence="4" id="KW-1003">Cell membrane</keyword>
<keyword evidence="10" id="KW-0408">Iron</keyword>
<gene>
    <name evidence="13" type="ORF">COOX1_1028</name>
</gene>
<keyword evidence="5" id="KW-0349">Heme</keyword>
<feature type="transmembrane region" description="Helical" evidence="12">
    <location>
        <begin position="20"/>
        <end position="47"/>
    </location>
</feature>
<feature type="transmembrane region" description="Helical" evidence="12">
    <location>
        <begin position="76"/>
        <end position="96"/>
    </location>
</feature>
<accession>A0A6F9E591</accession>
<dbReference type="AlphaFoldDB" id="A0A6F9E591"/>
<name>A0A6F9E591_9BACL</name>
<feature type="transmembrane region" description="Helical" evidence="12">
    <location>
        <begin position="189"/>
        <end position="209"/>
    </location>
</feature>
<evidence type="ECO:0000256" key="4">
    <source>
        <dbReference type="ARBA" id="ARBA00022475"/>
    </source>
</evidence>
<keyword evidence="6 12" id="KW-0812">Transmembrane</keyword>
<evidence type="ECO:0000256" key="6">
    <source>
        <dbReference type="ARBA" id="ARBA00022692"/>
    </source>
</evidence>
<evidence type="ECO:0000256" key="12">
    <source>
        <dbReference type="SAM" id="Phobius"/>
    </source>
</evidence>
<dbReference type="GO" id="GO:0070069">
    <property type="term" value="C:cytochrome complex"/>
    <property type="evidence" value="ECO:0007669"/>
    <property type="project" value="InterPro"/>
</dbReference>
<evidence type="ECO:0000313" key="13">
    <source>
        <dbReference type="EMBL" id="CAB3391673.1"/>
    </source>
</evidence>
<dbReference type="EMBL" id="LR792683">
    <property type="protein sequence ID" value="CAB3391673.1"/>
    <property type="molecule type" value="Genomic_DNA"/>
</dbReference>
<dbReference type="GO" id="GO:0009055">
    <property type="term" value="F:electron transfer activity"/>
    <property type="evidence" value="ECO:0007669"/>
    <property type="project" value="InterPro"/>
</dbReference>
<evidence type="ECO:0008006" key="15">
    <source>
        <dbReference type="Google" id="ProtNLM"/>
    </source>
</evidence>
<dbReference type="InterPro" id="IPR002585">
    <property type="entry name" value="Cyt-d_ubiquinol_oxidase_su_1"/>
</dbReference>
<feature type="transmembrane region" description="Helical" evidence="12">
    <location>
        <begin position="328"/>
        <end position="350"/>
    </location>
</feature>
<evidence type="ECO:0000256" key="11">
    <source>
        <dbReference type="ARBA" id="ARBA00023136"/>
    </source>
</evidence>
<evidence type="ECO:0000256" key="9">
    <source>
        <dbReference type="ARBA" id="ARBA00022989"/>
    </source>
</evidence>
<proteinExistence type="inferred from homology"/>
<feature type="transmembrane region" description="Helical" evidence="12">
    <location>
        <begin position="264"/>
        <end position="283"/>
    </location>
</feature>
<keyword evidence="8" id="KW-0249">Electron transport</keyword>
<keyword evidence="7" id="KW-0479">Metal-binding</keyword>